<dbReference type="GO" id="GO:0005524">
    <property type="term" value="F:ATP binding"/>
    <property type="evidence" value="ECO:0007669"/>
    <property type="project" value="InterPro"/>
</dbReference>
<dbReference type="InterPro" id="IPR027417">
    <property type="entry name" value="P-loop_NTPase"/>
</dbReference>
<gene>
    <name evidence="2" type="ORF">EZS27_003693</name>
</gene>
<dbReference type="PANTHER" id="PTHR34704">
    <property type="entry name" value="ATPASE"/>
    <property type="match status" value="1"/>
</dbReference>
<feature type="domain" description="ATPase" evidence="1">
    <location>
        <begin position="8"/>
        <end position="214"/>
    </location>
</feature>
<proteinExistence type="predicted"/>
<dbReference type="Gene3D" id="3.40.50.300">
    <property type="entry name" value="P-loop containing nucleotide triphosphate hydrolases"/>
    <property type="match status" value="1"/>
</dbReference>
<comment type="caution">
    <text evidence="2">The sequence shown here is derived from an EMBL/GenBank/DDBJ whole genome shotgun (WGS) entry which is preliminary data.</text>
</comment>
<evidence type="ECO:0000259" key="1">
    <source>
        <dbReference type="Pfam" id="PF01637"/>
    </source>
</evidence>
<protein>
    <recommendedName>
        <fullName evidence="1">ATPase domain-containing protein</fullName>
    </recommendedName>
</protein>
<accession>A0A5J4SUD1</accession>
<reference evidence="2" key="1">
    <citation type="submission" date="2019-03" db="EMBL/GenBank/DDBJ databases">
        <title>Single cell metagenomics reveals metabolic interactions within the superorganism composed of flagellate Streblomastix strix and complex community of Bacteroidetes bacteria on its surface.</title>
        <authorList>
            <person name="Treitli S.C."/>
            <person name="Kolisko M."/>
            <person name="Husnik F."/>
            <person name="Keeling P."/>
            <person name="Hampl V."/>
        </authorList>
    </citation>
    <scope>NUCLEOTIDE SEQUENCE</scope>
    <source>
        <strain evidence="2">STM</strain>
    </source>
</reference>
<dbReference type="PANTHER" id="PTHR34704:SF1">
    <property type="entry name" value="ATPASE"/>
    <property type="match status" value="1"/>
</dbReference>
<sequence>MGKNIIGRENEIKMLQDIYTSSVSEFVAIYGRRRVGKTFLVRETLQDKFVFDVSGLANATTRDQIVNFTLSLNRHAGEQAFKPAQSWLYAFEQLIALVEKSKARRKVLFFDEIPWMDTHRSGFVTALEHFWNSWASARKDIVLIVCGSATSWIINKLINNHGGLHNRLTKTLYLKPFTLLQCEEYFSSRKISFNRYQIAECYMVMGGIPFYLSKIERGASVAQNIDQLFFSEDADLKNEFHNLYASLFKESDEYVRVVEALSAKAKGLLRDEIVKATKIKSGGGLTKILKNLEYCGFIRSYSAFGKKKRDVIYQLVDFYTLFYLKFVAENKYNDAHFWTNSLDTPLRNAWAGYAFEMLALLHIDEIKQAMSIAGIQSGVAAWRSEKSSPAAQIDLVIDRKDGVTNLIEMKFSTDKYVITKGYEENLRNKISVFKYETETKNAIHLVLLTTYGVVQNKYSGIVQKQLTLDTLFTI</sequence>
<name>A0A5J4SUD1_9ZZZZ</name>
<evidence type="ECO:0000313" key="2">
    <source>
        <dbReference type="EMBL" id="KAA6348893.1"/>
    </source>
</evidence>
<dbReference type="AlphaFoldDB" id="A0A5J4SUD1"/>
<dbReference type="InterPro" id="IPR011579">
    <property type="entry name" value="ATPase_dom"/>
</dbReference>
<dbReference type="SUPFAM" id="SSF52540">
    <property type="entry name" value="P-loop containing nucleoside triphosphate hydrolases"/>
    <property type="match status" value="1"/>
</dbReference>
<organism evidence="2">
    <name type="scientific">termite gut metagenome</name>
    <dbReference type="NCBI Taxonomy" id="433724"/>
    <lineage>
        <taxon>unclassified sequences</taxon>
        <taxon>metagenomes</taxon>
        <taxon>organismal metagenomes</taxon>
    </lineage>
</organism>
<dbReference type="Pfam" id="PF01637">
    <property type="entry name" value="ATPase_2"/>
    <property type="match status" value="1"/>
</dbReference>
<dbReference type="EMBL" id="SNRY01000058">
    <property type="protein sequence ID" value="KAA6348893.1"/>
    <property type="molecule type" value="Genomic_DNA"/>
</dbReference>